<dbReference type="InterPro" id="IPR050266">
    <property type="entry name" value="AB_hydrolase_sf"/>
</dbReference>
<dbReference type="PANTHER" id="PTHR43798">
    <property type="entry name" value="MONOACYLGLYCEROL LIPASE"/>
    <property type="match status" value="1"/>
</dbReference>
<dbReference type="GO" id="GO:0016020">
    <property type="term" value="C:membrane"/>
    <property type="evidence" value="ECO:0007669"/>
    <property type="project" value="TreeGrafter"/>
</dbReference>
<dbReference type="Gene3D" id="3.40.50.1820">
    <property type="entry name" value="alpha/beta hydrolase"/>
    <property type="match status" value="1"/>
</dbReference>
<dbReference type="Pfam" id="PF12697">
    <property type="entry name" value="Abhydrolase_6"/>
    <property type="match status" value="1"/>
</dbReference>
<dbReference type="PRINTS" id="PR00111">
    <property type="entry name" value="ABHYDROLASE"/>
</dbReference>
<dbReference type="GO" id="GO:0016787">
    <property type="term" value="F:hydrolase activity"/>
    <property type="evidence" value="ECO:0007669"/>
    <property type="project" value="UniProtKB-KW"/>
</dbReference>
<keyword evidence="2" id="KW-0378">Hydrolase</keyword>
<dbReference type="EMBL" id="JAGDYL010000010">
    <property type="protein sequence ID" value="MBO1805166.1"/>
    <property type="molecule type" value="Genomic_DNA"/>
</dbReference>
<dbReference type="AlphaFoldDB" id="A0A939LVG6"/>
<evidence type="ECO:0000259" key="1">
    <source>
        <dbReference type="Pfam" id="PF12697"/>
    </source>
</evidence>
<proteinExistence type="predicted"/>
<evidence type="ECO:0000313" key="3">
    <source>
        <dbReference type="Proteomes" id="UP000664398"/>
    </source>
</evidence>
<organism evidence="2 3">
    <name type="scientific">Leucobacter ruminantium</name>
    <dbReference type="NCBI Taxonomy" id="1289170"/>
    <lineage>
        <taxon>Bacteria</taxon>
        <taxon>Bacillati</taxon>
        <taxon>Actinomycetota</taxon>
        <taxon>Actinomycetes</taxon>
        <taxon>Micrococcales</taxon>
        <taxon>Microbacteriaceae</taxon>
        <taxon>Leucobacter</taxon>
    </lineage>
</organism>
<dbReference type="PANTHER" id="PTHR43798:SF33">
    <property type="entry name" value="HYDROLASE, PUTATIVE (AFU_ORTHOLOGUE AFUA_2G14860)-RELATED"/>
    <property type="match status" value="1"/>
</dbReference>
<dbReference type="Proteomes" id="UP000664398">
    <property type="component" value="Unassembled WGS sequence"/>
</dbReference>
<keyword evidence="3" id="KW-1185">Reference proteome</keyword>
<comment type="caution">
    <text evidence="2">The sequence shown here is derived from an EMBL/GenBank/DDBJ whole genome shotgun (WGS) entry which is preliminary data.</text>
</comment>
<accession>A0A939LVG6</accession>
<dbReference type="InterPro" id="IPR029058">
    <property type="entry name" value="AB_hydrolase_fold"/>
</dbReference>
<reference evidence="2" key="1">
    <citation type="submission" date="2021-03" db="EMBL/GenBank/DDBJ databases">
        <title>Leucobacter chromiisoli sp. nov., isolated from chromium-containing soil of chemical plant.</title>
        <authorList>
            <person name="Xu Z."/>
        </authorList>
    </citation>
    <scope>NUCLEOTIDE SEQUENCE</scope>
    <source>
        <strain evidence="2">A2</strain>
    </source>
</reference>
<dbReference type="SUPFAM" id="SSF53474">
    <property type="entry name" value="alpha/beta-Hydrolases"/>
    <property type="match status" value="1"/>
</dbReference>
<sequence length="257" mass="27232">MFVAECNPELPRTVVLLHGGGVAGWMWKPVRAELGDEYRLIAPDLPGHDHSADEDYISHEQTLEQLRAMLAERTTGPVAIAGFSLGAQLALALASESPELVSGIVSISALAIPSRAPGFTRALLSSTVRLARNERFARTQARVLGVPSALVPDYLRTSDSISKATLLNIVAANGAFVPPPGWARFADAAIVLAGGREPRPVRRSAQLLQAANPRCSLELDSDAGHTLPFSNPALVARSIRAVTIGHGEAECPKLAQS</sequence>
<dbReference type="RefSeq" id="WP_208045647.1">
    <property type="nucleotide sequence ID" value="NZ_JAGDYL010000010.1"/>
</dbReference>
<name>A0A939LVG6_9MICO</name>
<feature type="domain" description="AB hydrolase-1" evidence="1">
    <location>
        <begin position="14"/>
        <end position="237"/>
    </location>
</feature>
<gene>
    <name evidence="2" type="ORF">J4H91_07515</name>
</gene>
<protein>
    <submittedName>
        <fullName evidence="2">Alpha/beta hydrolase</fullName>
    </submittedName>
</protein>
<dbReference type="InterPro" id="IPR000073">
    <property type="entry name" value="AB_hydrolase_1"/>
</dbReference>
<evidence type="ECO:0000313" key="2">
    <source>
        <dbReference type="EMBL" id="MBO1805166.1"/>
    </source>
</evidence>